<dbReference type="InterPro" id="IPR018490">
    <property type="entry name" value="cNMP-bd_dom_sf"/>
</dbReference>
<dbReference type="PRINTS" id="PR00469">
    <property type="entry name" value="PNDRDTASEII"/>
</dbReference>
<evidence type="ECO:0000259" key="5">
    <source>
        <dbReference type="PROSITE" id="PS50042"/>
    </source>
</evidence>
<dbReference type="EMBL" id="OMKW01000002">
    <property type="protein sequence ID" value="SPF28814.1"/>
    <property type="molecule type" value="Genomic_DNA"/>
</dbReference>
<feature type="region of interest" description="Disordered" evidence="4">
    <location>
        <begin position="1"/>
        <end position="22"/>
    </location>
</feature>
<keyword evidence="7" id="KW-1185">Reference proteome</keyword>
<dbReference type="InterPro" id="IPR050097">
    <property type="entry name" value="Ferredoxin-NADP_redctase_2"/>
</dbReference>
<sequence>MRPEENAIEAARGDVDSADPYERQQQTFPILTDEQVSRLRTYGTEETRPKGSVLFSRGDRGVDFFLVLSGSIEIIEHAPKEADRVVTTHAHHQFTGELDLFNRRAILVDGRTGEDSRLVRLTRDQFRRMSSTEQDIGEIIMRAFILRRTAFIVHKEAGVLLIGARTDRDVIRMNRFLSRNGYPVRQIDPSTEEAARLLCDQRDDLPVICTPDGEIWVNPTTPDLADRLGLTEELPEDHLFDLAVIGGGPAGLSACVYGASEALDTIVIESEAPGGQAGTSSKIENYLGFPTGISGQALAGRAWIQGQKFGATFAIARPANGIHRDEGKFHLTLSGGQTVHARSVILACGATYRTLDLENYAAFEGQGIHYAATALEAQFCSGADVAVVGGGNSAGQAAVFLSRHANHVHVLVRGDGLADSMSDYLVSRIEQSSRITLHTHTEISGLHGDRALEEVTFRNRQTGEAQIHAIPNVFVMIGATPNTGWMGDCVKLDANGFVLTGRDGATPFETSARGIFAVGDVRSGSVKRVASGVGEGSVCISHVHAYLAAEGTG</sequence>
<reference evidence="6 7" key="1">
    <citation type="submission" date="2018-03" db="EMBL/GenBank/DDBJ databases">
        <authorList>
            <person name="Keele B.F."/>
        </authorList>
    </citation>
    <scope>NUCLEOTIDE SEQUENCE [LARGE SCALE GENOMIC DNA]</scope>
    <source>
        <strain evidence="6 7">CeCT 8812</strain>
    </source>
</reference>
<dbReference type="Gene3D" id="3.50.50.60">
    <property type="entry name" value="FAD/NAD(P)-binding domain"/>
    <property type="match status" value="2"/>
</dbReference>
<evidence type="ECO:0000256" key="3">
    <source>
        <dbReference type="ARBA" id="ARBA00023002"/>
    </source>
</evidence>
<dbReference type="CDD" id="cd00038">
    <property type="entry name" value="CAP_ED"/>
    <property type="match status" value="1"/>
</dbReference>
<dbReference type="PRINTS" id="PR00368">
    <property type="entry name" value="FADPNR"/>
</dbReference>
<evidence type="ECO:0000256" key="4">
    <source>
        <dbReference type="SAM" id="MobiDB-lite"/>
    </source>
</evidence>
<protein>
    <recommendedName>
        <fullName evidence="1">Thioredoxin reductase</fullName>
    </recommendedName>
</protein>
<evidence type="ECO:0000256" key="1">
    <source>
        <dbReference type="ARBA" id="ARBA00018719"/>
    </source>
</evidence>
<name>A0A2R8A9B3_9RHOB</name>
<dbReference type="InterPro" id="IPR023753">
    <property type="entry name" value="FAD/NAD-binding_dom"/>
</dbReference>
<dbReference type="PROSITE" id="PS50042">
    <property type="entry name" value="CNMP_BINDING_3"/>
    <property type="match status" value="1"/>
</dbReference>
<evidence type="ECO:0000313" key="7">
    <source>
        <dbReference type="Proteomes" id="UP000244932"/>
    </source>
</evidence>
<dbReference type="InterPro" id="IPR014710">
    <property type="entry name" value="RmlC-like_jellyroll"/>
</dbReference>
<gene>
    <name evidence="6" type="primary">trxB_1</name>
    <name evidence="6" type="ORF">POI8812_01117</name>
</gene>
<evidence type="ECO:0000313" key="6">
    <source>
        <dbReference type="EMBL" id="SPF28814.1"/>
    </source>
</evidence>
<dbReference type="SUPFAM" id="SSF51905">
    <property type="entry name" value="FAD/NAD(P)-binding domain"/>
    <property type="match status" value="1"/>
</dbReference>
<dbReference type="PANTHER" id="PTHR48105">
    <property type="entry name" value="THIOREDOXIN REDUCTASE 1-RELATED-RELATED"/>
    <property type="match status" value="1"/>
</dbReference>
<dbReference type="Gene3D" id="2.60.120.10">
    <property type="entry name" value="Jelly Rolls"/>
    <property type="match status" value="1"/>
</dbReference>
<feature type="domain" description="Cyclic nucleotide-binding" evidence="5">
    <location>
        <begin position="27"/>
        <end position="147"/>
    </location>
</feature>
<dbReference type="InterPro" id="IPR000595">
    <property type="entry name" value="cNMP-bd_dom"/>
</dbReference>
<feature type="compositionally biased region" description="Basic and acidic residues" evidence="4">
    <location>
        <begin position="1"/>
        <end position="15"/>
    </location>
</feature>
<dbReference type="OrthoDB" id="9786503at2"/>
<dbReference type="Pfam" id="PF00027">
    <property type="entry name" value="cNMP_binding"/>
    <property type="match status" value="1"/>
</dbReference>
<dbReference type="InterPro" id="IPR036188">
    <property type="entry name" value="FAD/NAD-bd_sf"/>
</dbReference>
<evidence type="ECO:0000256" key="2">
    <source>
        <dbReference type="ARBA" id="ARBA00022630"/>
    </source>
</evidence>
<proteinExistence type="predicted"/>
<organism evidence="6 7">
    <name type="scientific">Pontivivens insulae</name>
    <dbReference type="NCBI Taxonomy" id="1639689"/>
    <lineage>
        <taxon>Bacteria</taxon>
        <taxon>Pseudomonadati</taxon>
        <taxon>Pseudomonadota</taxon>
        <taxon>Alphaproteobacteria</taxon>
        <taxon>Rhodobacterales</taxon>
        <taxon>Paracoccaceae</taxon>
        <taxon>Pontivivens</taxon>
    </lineage>
</organism>
<dbReference type="Proteomes" id="UP000244932">
    <property type="component" value="Unassembled WGS sequence"/>
</dbReference>
<dbReference type="GO" id="GO:0016491">
    <property type="term" value="F:oxidoreductase activity"/>
    <property type="evidence" value="ECO:0007669"/>
    <property type="project" value="UniProtKB-KW"/>
</dbReference>
<dbReference type="SMART" id="SM00100">
    <property type="entry name" value="cNMP"/>
    <property type="match status" value="1"/>
</dbReference>
<keyword evidence="3 6" id="KW-0560">Oxidoreductase</keyword>
<keyword evidence="2" id="KW-0285">Flavoprotein</keyword>
<dbReference type="Pfam" id="PF07992">
    <property type="entry name" value="Pyr_redox_2"/>
    <property type="match status" value="1"/>
</dbReference>
<dbReference type="SUPFAM" id="SSF51206">
    <property type="entry name" value="cAMP-binding domain-like"/>
    <property type="match status" value="1"/>
</dbReference>
<dbReference type="RefSeq" id="WP_108781572.1">
    <property type="nucleotide sequence ID" value="NZ_OMKW01000002.1"/>
</dbReference>
<dbReference type="AlphaFoldDB" id="A0A2R8A9B3"/>
<accession>A0A2R8A9B3</accession>